<keyword evidence="2" id="KW-1003">Cell membrane</keyword>
<evidence type="ECO:0000256" key="3">
    <source>
        <dbReference type="ARBA" id="ARBA00022692"/>
    </source>
</evidence>
<organism evidence="13 14">
    <name type="scientific">Pitta sordida</name>
    <name type="common">Hooded pitta</name>
    <dbReference type="NCBI Taxonomy" id="9163"/>
    <lineage>
        <taxon>Eukaryota</taxon>
        <taxon>Metazoa</taxon>
        <taxon>Chordata</taxon>
        <taxon>Craniata</taxon>
        <taxon>Vertebrata</taxon>
        <taxon>Euteleostomi</taxon>
        <taxon>Archelosauria</taxon>
        <taxon>Archosauria</taxon>
        <taxon>Dinosauria</taxon>
        <taxon>Saurischia</taxon>
        <taxon>Theropoda</taxon>
        <taxon>Coelurosauria</taxon>
        <taxon>Aves</taxon>
        <taxon>Neognathae</taxon>
        <taxon>Neoaves</taxon>
        <taxon>Telluraves</taxon>
        <taxon>Australaves</taxon>
        <taxon>Passeriformes</taxon>
        <taxon>Pittidae</taxon>
        <taxon>Pitta</taxon>
    </lineage>
</organism>
<comment type="subcellular location">
    <subcellularLocation>
        <location evidence="1">Cell membrane</location>
        <topology evidence="1">Single-pass type I membrane protein</topology>
    </subcellularLocation>
</comment>
<dbReference type="EMBL" id="WEKX01001225">
    <property type="protein sequence ID" value="NWI84937.1"/>
    <property type="molecule type" value="Genomic_DNA"/>
</dbReference>
<dbReference type="PROSITE" id="PS50835">
    <property type="entry name" value="IG_LIKE"/>
    <property type="match status" value="1"/>
</dbReference>
<evidence type="ECO:0000256" key="11">
    <source>
        <dbReference type="SAM" id="Phobius"/>
    </source>
</evidence>
<evidence type="ECO:0000256" key="9">
    <source>
        <dbReference type="ARBA" id="ARBA00049937"/>
    </source>
</evidence>
<evidence type="ECO:0000256" key="2">
    <source>
        <dbReference type="ARBA" id="ARBA00022475"/>
    </source>
</evidence>
<comment type="caution">
    <text evidence="13">The sequence shown here is derived from an EMBL/GenBank/DDBJ whole genome shotgun (WGS) entry which is preliminary data.</text>
</comment>
<evidence type="ECO:0000256" key="6">
    <source>
        <dbReference type="ARBA" id="ARBA00023136"/>
    </source>
</evidence>
<feature type="domain" description="Ig-like" evidence="12">
    <location>
        <begin position="71"/>
        <end position="148"/>
    </location>
</feature>
<sequence length="226" mass="24035">PGISIPEELTKAVAKIAVNSTPCSVTCGLGLKVEEMCELSPGGEQRNCSLLRSYCLSTWSCGLRHLCVPAGRPVRLSCLASDPAGLNNHTYGYSWALAPGLVTTNDLLFQPLGSPNPRPALRLRPAREADAGTYRCDVQVTETFKPVKRIYFGLKVIPGERVGLECLSSPSREQEVTGHLEEGDAGNGGHGGQEPLLEQGWFFEAVLGIGSGVTAGLLVTLLLCCL</sequence>
<evidence type="ECO:0000256" key="7">
    <source>
        <dbReference type="ARBA" id="ARBA00023157"/>
    </source>
</evidence>
<dbReference type="InterPro" id="IPR007110">
    <property type="entry name" value="Ig-like_dom"/>
</dbReference>
<protein>
    <recommendedName>
        <fullName evidence="10">Transmembrane protein 81</fullName>
    </recommendedName>
</protein>
<dbReference type="OrthoDB" id="9390762at2759"/>
<keyword evidence="3 11" id="KW-0812">Transmembrane</keyword>
<feature type="transmembrane region" description="Helical" evidence="11">
    <location>
        <begin position="201"/>
        <end position="224"/>
    </location>
</feature>
<evidence type="ECO:0000313" key="14">
    <source>
        <dbReference type="Proteomes" id="UP000633448"/>
    </source>
</evidence>
<keyword evidence="6 11" id="KW-0472">Membrane</keyword>
<evidence type="ECO:0000256" key="10">
    <source>
        <dbReference type="ARBA" id="ARBA00050022"/>
    </source>
</evidence>
<dbReference type="PANTHER" id="PTHR35670:SF1">
    <property type="entry name" value="TRANSMEMBRANE PROTEIN 81"/>
    <property type="match status" value="1"/>
</dbReference>
<keyword evidence="4" id="KW-0732">Signal</keyword>
<keyword evidence="5 11" id="KW-1133">Transmembrane helix</keyword>
<name>A0A851F0W5_PITSO</name>
<evidence type="ECO:0000256" key="1">
    <source>
        <dbReference type="ARBA" id="ARBA00004251"/>
    </source>
</evidence>
<dbReference type="SUPFAM" id="SSF48726">
    <property type="entry name" value="Immunoglobulin"/>
    <property type="match status" value="1"/>
</dbReference>
<evidence type="ECO:0000256" key="5">
    <source>
        <dbReference type="ARBA" id="ARBA00022989"/>
    </source>
</evidence>
<keyword evidence="7" id="KW-1015">Disulfide bond</keyword>
<dbReference type="Gene3D" id="2.60.40.10">
    <property type="entry name" value="Immunoglobulins"/>
    <property type="match status" value="1"/>
</dbReference>
<proteinExistence type="predicted"/>
<gene>
    <name evidence="13" type="primary">Tmem81</name>
    <name evidence="13" type="ORF">PITSOR_R04886</name>
</gene>
<feature type="non-terminal residue" evidence="13">
    <location>
        <position position="226"/>
    </location>
</feature>
<evidence type="ECO:0000256" key="4">
    <source>
        <dbReference type="ARBA" id="ARBA00022729"/>
    </source>
</evidence>
<accession>A0A851F0W5</accession>
<comment type="function">
    <text evidence="9">Essential fertilization factor required for male fertility. Part of a conserved trimeric sperm complex with the essential fertilization factors IZUMO1 and SPACA6 which bridges sperm and oocyte membranes during fertilization by binding to IZUMO1R/JUNO on the oocyte.</text>
</comment>
<dbReference type="InterPro" id="IPR039293">
    <property type="entry name" value="TMEM81"/>
</dbReference>
<reference evidence="13" key="1">
    <citation type="submission" date="2019-10" db="EMBL/GenBank/DDBJ databases">
        <title>Bird 10,000 Genomes (B10K) Project - Family phase.</title>
        <authorList>
            <person name="Zhang G."/>
        </authorList>
    </citation>
    <scope>NUCLEOTIDE SEQUENCE</scope>
    <source>
        <strain evidence="13">B10K-DU-002-53</strain>
        <tissue evidence="13">Muscle</tissue>
    </source>
</reference>
<evidence type="ECO:0000313" key="13">
    <source>
        <dbReference type="EMBL" id="NWI84937.1"/>
    </source>
</evidence>
<keyword evidence="8" id="KW-0393">Immunoglobulin domain</keyword>
<evidence type="ECO:0000256" key="8">
    <source>
        <dbReference type="ARBA" id="ARBA00023319"/>
    </source>
</evidence>
<dbReference type="InterPro" id="IPR003599">
    <property type="entry name" value="Ig_sub"/>
</dbReference>
<dbReference type="Proteomes" id="UP000633448">
    <property type="component" value="Unassembled WGS sequence"/>
</dbReference>
<evidence type="ECO:0000259" key="12">
    <source>
        <dbReference type="PROSITE" id="PS50835"/>
    </source>
</evidence>
<dbReference type="SMART" id="SM00409">
    <property type="entry name" value="IG"/>
    <property type="match status" value="1"/>
</dbReference>
<dbReference type="GO" id="GO:0005886">
    <property type="term" value="C:plasma membrane"/>
    <property type="evidence" value="ECO:0007669"/>
    <property type="project" value="UniProtKB-SubCell"/>
</dbReference>
<dbReference type="InterPro" id="IPR036179">
    <property type="entry name" value="Ig-like_dom_sf"/>
</dbReference>
<dbReference type="InterPro" id="IPR013783">
    <property type="entry name" value="Ig-like_fold"/>
</dbReference>
<dbReference type="AlphaFoldDB" id="A0A851F0W5"/>
<dbReference type="PANTHER" id="PTHR35670">
    <property type="entry name" value="TRANSMEMBRANE PROTEIN 81"/>
    <property type="match status" value="1"/>
</dbReference>
<keyword evidence="14" id="KW-1185">Reference proteome</keyword>
<feature type="non-terminal residue" evidence="13">
    <location>
        <position position="1"/>
    </location>
</feature>